<dbReference type="AlphaFoldDB" id="A0A1J8QVC2"/>
<reference evidence="2 3" key="1">
    <citation type="submission" date="2016-03" db="EMBL/GenBank/DDBJ databases">
        <title>Comparative genomics of the ectomycorrhizal sister species Rhizopogon vinicolor and Rhizopogon vesiculosus (Basidiomycota: Boletales) reveals a divergence of the mating type B locus.</title>
        <authorList>
            <person name="Mujic A.B."/>
            <person name="Kuo A."/>
            <person name="Tritt A."/>
            <person name="Lipzen A."/>
            <person name="Chen C."/>
            <person name="Johnson J."/>
            <person name="Sharma A."/>
            <person name="Barry K."/>
            <person name="Grigoriev I.V."/>
            <person name="Spatafora J.W."/>
        </authorList>
    </citation>
    <scope>NUCLEOTIDE SEQUENCE [LARGE SCALE GENOMIC DNA]</scope>
    <source>
        <strain evidence="2 3">AM-OR11-056</strain>
    </source>
</reference>
<comment type="caution">
    <text evidence="2">The sequence shown here is derived from an EMBL/GenBank/DDBJ whole genome shotgun (WGS) entry which is preliminary data.</text>
</comment>
<name>A0A1J8QVC2_9AGAM</name>
<sequence>MSASLEVIIQYKGSKYEKLASGTLKKPAVTLLLLKDLDALRANRPGLDNLKHVKGKFYLTWKSAGANKDRFSLYNSWVKIAAMKETTEALSIESITVNKVLARTPSGRRSPVPTFSSGENHVLKNNPDRVMERISARTEHVDVQCHNRKEHTSSPSTQGPAKGHEQNPSVNIPQISESMEGLKQSSKRSDLRSLYSLQALIDSFRPQTKDTAANTLHQQPAAAFLQPDHVLDPELRTPTGLTKQHSSLPKRPVIVEASLVTQQPVPNNDAKVRFMRDLWDTRKEMAALQDREIDLIVALQRMGTPGQILESGPGRHGTTGTTSELHSAFVEHDGAADLEDRLAQVESELLQERYKRLRAERGLNAVEKECRAPFVVPALLQAFLKISEMDVFISILQGALQGSAAPVLGSSSAPTPSMTFDIPTEIAPTPSSSQTILQKCTRCPYMGPIDSFPPRRTGTGHLKVCASCMDKQATRKSVATAESSGCGQIATAAISLEDFLKLVEINKNRPFDFDTMVNLQPGMFAAGEHLYNRTNRIRDFLAEASDYHWNQKKTKRGGKSTVVTYFCAQLEGEQSKSRNQDVDRAKSRSRITRYHCGGWLRITTMDDNELLLRIRMTHAEAHPSFPASFRKPQTGEFKMEATPKPVPKQPLFTTVPMSGPVGVTEVPPIMPRDDVGVEEDGGGPILELPHENGVVPSTPEVYFSPDQLADLKRKFDAMMNIASGPCHPDLAHALGSVFDHVERVVGDIEVGRFAKRRRIS</sequence>
<proteinExistence type="predicted"/>
<organism evidence="2 3">
    <name type="scientific">Rhizopogon vesiculosus</name>
    <dbReference type="NCBI Taxonomy" id="180088"/>
    <lineage>
        <taxon>Eukaryota</taxon>
        <taxon>Fungi</taxon>
        <taxon>Dikarya</taxon>
        <taxon>Basidiomycota</taxon>
        <taxon>Agaricomycotina</taxon>
        <taxon>Agaricomycetes</taxon>
        <taxon>Agaricomycetidae</taxon>
        <taxon>Boletales</taxon>
        <taxon>Suillineae</taxon>
        <taxon>Rhizopogonaceae</taxon>
        <taxon>Rhizopogon</taxon>
    </lineage>
</organism>
<protein>
    <submittedName>
        <fullName evidence="2">Uncharacterized protein</fullName>
    </submittedName>
</protein>
<evidence type="ECO:0000256" key="1">
    <source>
        <dbReference type="SAM" id="MobiDB-lite"/>
    </source>
</evidence>
<feature type="region of interest" description="Disordered" evidence="1">
    <location>
        <begin position="104"/>
        <end position="125"/>
    </location>
</feature>
<evidence type="ECO:0000313" key="2">
    <source>
        <dbReference type="EMBL" id="OJA15612.1"/>
    </source>
</evidence>
<feature type="region of interest" description="Disordered" evidence="1">
    <location>
        <begin position="140"/>
        <end position="171"/>
    </location>
</feature>
<dbReference type="OrthoDB" id="2437251at2759"/>
<keyword evidence="3" id="KW-1185">Reference proteome</keyword>
<dbReference type="EMBL" id="LVVM01002986">
    <property type="protein sequence ID" value="OJA15612.1"/>
    <property type="molecule type" value="Genomic_DNA"/>
</dbReference>
<dbReference type="Proteomes" id="UP000183567">
    <property type="component" value="Unassembled WGS sequence"/>
</dbReference>
<evidence type="ECO:0000313" key="3">
    <source>
        <dbReference type="Proteomes" id="UP000183567"/>
    </source>
</evidence>
<feature type="region of interest" description="Disordered" evidence="1">
    <location>
        <begin position="640"/>
        <end position="669"/>
    </location>
</feature>
<gene>
    <name evidence="2" type="ORF">AZE42_09637</name>
</gene>
<accession>A0A1J8QVC2</accession>
<feature type="compositionally biased region" description="Basic and acidic residues" evidence="1">
    <location>
        <begin position="140"/>
        <end position="152"/>
    </location>
</feature>
<feature type="region of interest" description="Disordered" evidence="1">
    <location>
        <begin position="226"/>
        <end position="248"/>
    </location>
</feature>